<dbReference type="SUPFAM" id="SSF48024">
    <property type="entry name" value="N-terminal domain of DnaB helicase"/>
    <property type="match status" value="1"/>
</dbReference>
<dbReference type="Gene3D" id="1.10.860.10">
    <property type="entry name" value="DNAb Helicase, Chain A"/>
    <property type="match status" value="1"/>
</dbReference>
<reference evidence="15 16" key="1">
    <citation type="submission" date="2020-03" db="EMBL/GenBank/DDBJ databases">
        <title>Genomic Encyclopedia of Type Strains, Phase IV (KMG-V): Genome sequencing to study the core and pangenomes of soil and plant-associated prokaryotes.</title>
        <authorList>
            <person name="Whitman W."/>
        </authorList>
    </citation>
    <scope>NUCLEOTIDE SEQUENCE [LARGE SCALE GENOMIC DNA]</scope>
    <source>
        <strain evidence="15 16">1B</strain>
    </source>
</reference>
<name>A0ABX1HQG5_9BACT</name>
<dbReference type="GO" id="GO:0016787">
    <property type="term" value="F:hydrolase activity"/>
    <property type="evidence" value="ECO:0007669"/>
    <property type="project" value="UniProtKB-KW"/>
</dbReference>
<evidence type="ECO:0000256" key="9">
    <source>
        <dbReference type="ARBA" id="ARBA00023235"/>
    </source>
</evidence>
<gene>
    <name evidence="15" type="ORF">HBN54_003993</name>
</gene>
<feature type="domain" description="SF4 helicase" evidence="14">
    <location>
        <begin position="194"/>
        <end position="469"/>
    </location>
</feature>
<comment type="catalytic activity">
    <reaction evidence="10 12">
        <text>ATP + H2O = ADP + phosphate + H(+)</text>
        <dbReference type="Rhea" id="RHEA:13065"/>
        <dbReference type="ChEBI" id="CHEBI:15377"/>
        <dbReference type="ChEBI" id="CHEBI:15378"/>
        <dbReference type="ChEBI" id="CHEBI:30616"/>
        <dbReference type="ChEBI" id="CHEBI:43474"/>
        <dbReference type="ChEBI" id="CHEBI:456216"/>
        <dbReference type="EC" id="5.6.2.3"/>
    </reaction>
</comment>
<evidence type="ECO:0000259" key="14">
    <source>
        <dbReference type="PROSITE" id="PS51199"/>
    </source>
</evidence>
<dbReference type="CDD" id="cd00984">
    <property type="entry name" value="DnaB_C"/>
    <property type="match status" value="1"/>
</dbReference>
<evidence type="ECO:0000313" key="15">
    <source>
        <dbReference type="EMBL" id="NKI91376.1"/>
    </source>
</evidence>
<protein>
    <recommendedName>
        <fullName evidence="11 12">Replicative DNA helicase</fullName>
        <ecNumber evidence="11 12">5.6.2.3</ecNumber>
    </recommendedName>
</protein>
<dbReference type="Gene3D" id="3.40.50.300">
    <property type="entry name" value="P-loop containing nucleotide triphosphate hydrolases"/>
    <property type="match status" value="1"/>
</dbReference>
<evidence type="ECO:0000256" key="12">
    <source>
        <dbReference type="RuleBase" id="RU362085"/>
    </source>
</evidence>
<evidence type="ECO:0000256" key="10">
    <source>
        <dbReference type="ARBA" id="ARBA00048954"/>
    </source>
</evidence>
<keyword evidence="5 12" id="KW-0378">Hydrolase</keyword>
<sequence>MSEDRPKPYSTRRPGISAPTTGQLPPQALELEAAVLGAALLEADAQRTLLVTLPTEEVFYSAAHQQVYLAIRDLVQRGDHADQLTVVQQLRHRGTLQRIGGPAFVAQLTMRINSAAHFDTHCRILQEQHARRVVIRTGTELTAHGYDDTRDPLELLATAQTHLTSLNRTLETRPGQTAAAAFDPTFDRLAQAVQQRGLTGVPTGLTQLDGLTGGWQPGDLVILAARPAMGKTAALLHFARTAALDHGHHTAVFSLEMPTLQLMQRMVASEVPGYSNSDLRRGNLPGGLEQVAHIRHQAQRLRTLGHQLHIDDTPGLSIQQLRAKCARLHAQHPLSLVLVDYIQLMRGDTKGNREQEVGSISRGLKELAKELNAPVIALSQLSRDVEKRGGEKRPMLSDLRESGSLEQDADCIVFLWRGEYYSIGEYEDGTSTADTILFDMAKHRNGATDEVIAACNLRRGLFSDLSTAQAGERGGFHHLPSSQFNDKPPN</sequence>
<dbReference type="InterPro" id="IPR016136">
    <property type="entry name" value="DNA_helicase_N/primase_C"/>
</dbReference>
<evidence type="ECO:0000256" key="7">
    <source>
        <dbReference type="ARBA" id="ARBA00022840"/>
    </source>
</evidence>
<dbReference type="InterPro" id="IPR027417">
    <property type="entry name" value="P-loop_NTPase"/>
</dbReference>
<organism evidence="15 16">
    <name type="scientific">Hymenobacter artigasi</name>
    <dbReference type="NCBI Taxonomy" id="2719616"/>
    <lineage>
        <taxon>Bacteria</taxon>
        <taxon>Pseudomonadati</taxon>
        <taxon>Bacteroidota</taxon>
        <taxon>Cytophagia</taxon>
        <taxon>Cytophagales</taxon>
        <taxon>Hymenobacteraceae</taxon>
        <taxon>Hymenobacter</taxon>
    </lineage>
</organism>
<keyword evidence="16" id="KW-1185">Reference proteome</keyword>
<dbReference type="GO" id="GO:0003678">
    <property type="term" value="F:DNA helicase activity"/>
    <property type="evidence" value="ECO:0007669"/>
    <property type="project" value="UniProtKB-EC"/>
</dbReference>
<keyword evidence="9" id="KW-0413">Isomerase</keyword>
<dbReference type="InterPro" id="IPR007693">
    <property type="entry name" value="DNA_helicase_DnaB-like_N"/>
</dbReference>
<evidence type="ECO:0000313" key="16">
    <source>
        <dbReference type="Proteomes" id="UP000717634"/>
    </source>
</evidence>
<keyword evidence="8 12" id="KW-0238">DNA-binding</keyword>
<comment type="similarity">
    <text evidence="1 12">Belongs to the helicase family. DnaB subfamily.</text>
</comment>
<evidence type="ECO:0000256" key="3">
    <source>
        <dbReference type="ARBA" id="ARBA00022705"/>
    </source>
</evidence>
<dbReference type="PANTHER" id="PTHR30153">
    <property type="entry name" value="REPLICATIVE DNA HELICASE DNAB"/>
    <property type="match status" value="1"/>
</dbReference>
<keyword evidence="3 12" id="KW-0235">DNA replication</keyword>
<evidence type="ECO:0000256" key="1">
    <source>
        <dbReference type="ARBA" id="ARBA00008428"/>
    </source>
</evidence>
<evidence type="ECO:0000256" key="11">
    <source>
        <dbReference type="NCBIfam" id="TIGR00665"/>
    </source>
</evidence>
<dbReference type="NCBIfam" id="TIGR00665">
    <property type="entry name" value="DnaB"/>
    <property type="match status" value="1"/>
</dbReference>
<comment type="function">
    <text evidence="12">The main replicative DNA helicase, it participates in initiation and elongation during chromosome replication. Travels ahead of the DNA replisome, separating dsDNA into templates for DNA synthesis. A processive ATP-dependent 5'-3' DNA helicase it has DNA-dependent ATPase activity.</text>
</comment>
<dbReference type="InterPro" id="IPR036185">
    <property type="entry name" value="DNA_heli_DnaB-like_N_sf"/>
</dbReference>
<dbReference type="Proteomes" id="UP000717634">
    <property type="component" value="Unassembled WGS sequence"/>
</dbReference>
<evidence type="ECO:0000256" key="4">
    <source>
        <dbReference type="ARBA" id="ARBA00022741"/>
    </source>
</evidence>
<dbReference type="PANTHER" id="PTHR30153:SF2">
    <property type="entry name" value="REPLICATIVE DNA HELICASE"/>
    <property type="match status" value="1"/>
</dbReference>
<dbReference type="RefSeq" id="WP_168674944.1">
    <property type="nucleotide sequence ID" value="NZ_JAAVTK010000016.1"/>
</dbReference>
<proteinExistence type="inferred from homology"/>
<evidence type="ECO:0000256" key="8">
    <source>
        <dbReference type="ARBA" id="ARBA00023125"/>
    </source>
</evidence>
<evidence type="ECO:0000256" key="13">
    <source>
        <dbReference type="SAM" id="MobiDB-lite"/>
    </source>
</evidence>
<dbReference type="PROSITE" id="PS51199">
    <property type="entry name" value="SF4_HELICASE"/>
    <property type="match status" value="1"/>
</dbReference>
<dbReference type="Pfam" id="PF03796">
    <property type="entry name" value="DnaB_C"/>
    <property type="match status" value="1"/>
</dbReference>
<dbReference type="InterPro" id="IPR007692">
    <property type="entry name" value="DNA_helicase_DnaB"/>
</dbReference>
<keyword evidence="7 12" id="KW-0067">ATP-binding</keyword>
<keyword evidence="2 12" id="KW-0639">Primosome</keyword>
<comment type="caution">
    <text evidence="15">The sequence shown here is derived from an EMBL/GenBank/DDBJ whole genome shotgun (WGS) entry which is preliminary data.</text>
</comment>
<dbReference type="EMBL" id="JAAVTK010000016">
    <property type="protein sequence ID" value="NKI91376.1"/>
    <property type="molecule type" value="Genomic_DNA"/>
</dbReference>
<evidence type="ECO:0000256" key="2">
    <source>
        <dbReference type="ARBA" id="ARBA00022515"/>
    </source>
</evidence>
<keyword evidence="4 12" id="KW-0547">Nucleotide-binding</keyword>
<evidence type="ECO:0000256" key="6">
    <source>
        <dbReference type="ARBA" id="ARBA00022806"/>
    </source>
</evidence>
<dbReference type="InterPro" id="IPR007694">
    <property type="entry name" value="DNA_helicase_DnaB-like_C"/>
</dbReference>
<dbReference type="EC" id="5.6.2.3" evidence="11 12"/>
<evidence type="ECO:0000256" key="5">
    <source>
        <dbReference type="ARBA" id="ARBA00022801"/>
    </source>
</evidence>
<keyword evidence="6 12" id="KW-0347">Helicase</keyword>
<dbReference type="SUPFAM" id="SSF52540">
    <property type="entry name" value="P-loop containing nucleoside triphosphate hydrolases"/>
    <property type="match status" value="1"/>
</dbReference>
<dbReference type="Pfam" id="PF00772">
    <property type="entry name" value="DnaB"/>
    <property type="match status" value="1"/>
</dbReference>
<feature type="region of interest" description="Disordered" evidence="13">
    <location>
        <begin position="1"/>
        <end position="24"/>
    </location>
</feature>
<accession>A0ABX1HQG5</accession>